<comment type="pathway">
    <text evidence="5">Amino-acid biosynthesis; L-proline biosynthesis; L-proline from L-glutamate 5-semialdehyde: step 1/1.</text>
</comment>
<dbReference type="InterPro" id="IPR053790">
    <property type="entry name" value="P5CR-like_CS"/>
</dbReference>
<reference evidence="8 9" key="1">
    <citation type="journal article" date="2023" name="Elife">
        <title>Identification of key yeast species and microbe-microbe interactions impacting larval growth of Drosophila in the wild.</title>
        <authorList>
            <person name="Mure A."/>
            <person name="Sugiura Y."/>
            <person name="Maeda R."/>
            <person name="Honda K."/>
            <person name="Sakurai N."/>
            <person name="Takahashi Y."/>
            <person name="Watada M."/>
            <person name="Katoh T."/>
            <person name="Gotoh A."/>
            <person name="Gotoh Y."/>
            <person name="Taniguchi I."/>
            <person name="Nakamura K."/>
            <person name="Hayashi T."/>
            <person name="Katayama T."/>
            <person name="Uemura T."/>
            <person name="Hattori Y."/>
        </authorList>
    </citation>
    <scope>NUCLEOTIDE SEQUENCE [LARGE SCALE GENOMIC DNA]</scope>
    <source>
        <strain evidence="8 9">SC-9</strain>
    </source>
</reference>
<evidence type="ECO:0000256" key="4">
    <source>
        <dbReference type="PIRSR" id="PIRSR000193-1"/>
    </source>
</evidence>
<keyword evidence="5" id="KW-0028">Amino-acid biosynthesis</keyword>
<comment type="catalytic activity">
    <reaction evidence="5">
        <text>L-proline + NADP(+) = (S)-1-pyrroline-5-carboxylate + NADPH + 2 H(+)</text>
        <dbReference type="Rhea" id="RHEA:14109"/>
        <dbReference type="ChEBI" id="CHEBI:15378"/>
        <dbReference type="ChEBI" id="CHEBI:17388"/>
        <dbReference type="ChEBI" id="CHEBI:57783"/>
        <dbReference type="ChEBI" id="CHEBI:58349"/>
        <dbReference type="ChEBI" id="CHEBI:60039"/>
        <dbReference type="EC" id="1.5.1.2"/>
    </reaction>
</comment>
<name>A0AAV5QRG5_9ASCO</name>
<evidence type="ECO:0000256" key="3">
    <source>
        <dbReference type="ARBA" id="ARBA00023002"/>
    </source>
</evidence>
<dbReference type="SUPFAM" id="SSF51735">
    <property type="entry name" value="NAD(P)-binding Rossmann-fold domains"/>
    <property type="match status" value="1"/>
</dbReference>
<dbReference type="InterPro" id="IPR036291">
    <property type="entry name" value="NAD(P)-bd_dom_sf"/>
</dbReference>
<evidence type="ECO:0000256" key="5">
    <source>
        <dbReference type="RuleBase" id="RU003903"/>
    </source>
</evidence>
<evidence type="ECO:0000259" key="7">
    <source>
        <dbReference type="Pfam" id="PF14748"/>
    </source>
</evidence>
<dbReference type="InterPro" id="IPR028939">
    <property type="entry name" value="P5C_Rdtase_cat_N"/>
</dbReference>
<dbReference type="PANTHER" id="PTHR11645:SF0">
    <property type="entry name" value="PYRROLINE-5-CARBOXYLATE REDUCTASE 3"/>
    <property type="match status" value="1"/>
</dbReference>
<keyword evidence="3 5" id="KW-0560">Oxidoreductase</keyword>
<dbReference type="AlphaFoldDB" id="A0AAV5QRG5"/>
<comment type="similarity">
    <text evidence="1 5">Belongs to the pyrroline-5-carboxylate reductase family.</text>
</comment>
<comment type="caution">
    <text evidence="8">The sequence shown here is derived from an EMBL/GenBank/DDBJ whole genome shotgun (WGS) entry which is preliminary data.</text>
</comment>
<dbReference type="GeneID" id="90075009"/>
<keyword evidence="2 4" id="KW-0521">NADP</keyword>
<evidence type="ECO:0000313" key="9">
    <source>
        <dbReference type="Proteomes" id="UP001360560"/>
    </source>
</evidence>
<dbReference type="HAMAP" id="MF_01925">
    <property type="entry name" value="P5C_reductase"/>
    <property type="match status" value="1"/>
</dbReference>
<dbReference type="PANTHER" id="PTHR11645">
    <property type="entry name" value="PYRROLINE-5-CARBOXYLATE REDUCTASE"/>
    <property type="match status" value="1"/>
</dbReference>
<keyword evidence="5" id="KW-0641">Proline biosynthesis</keyword>
<dbReference type="PROSITE" id="PS00521">
    <property type="entry name" value="P5CR"/>
    <property type="match status" value="1"/>
</dbReference>
<dbReference type="Pfam" id="PF03807">
    <property type="entry name" value="F420_oxidored"/>
    <property type="match status" value="1"/>
</dbReference>
<feature type="domain" description="Pyrroline-5-carboxylate reductase dimerisation" evidence="7">
    <location>
        <begin position="170"/>
        <end position="272"/>
    </location>
</feature>
<dbReference type="RefSeq" id="XP_064854030.1">
    <property type="nucleotide sequence ID" value="XM_064997958.1"/>
</dbReference>
<dbReference type="FunFam" id="1.10.3730.10:FF:000001">
    <property type="entry name" value="Pyrroline-5-carboxylate reductase"/>
    <property type="match status" value="1"/>
</dbReference>
<evidence type="ECO:0000256" key="1">
    <source>
        <dbReference type="ARBA" id="ARBA00005525"/>
    </source>
</evidence>
<dbReference type="GO" id="GO:0004735">
    <property type="term" value="F:pyrroline-5-carboxylate reductase activity"/>
    <property type="evidence" value="ECO:0007669"/>
    <property type="project" value="UniProtKB-EC"/>
</dbReference>
<evidence type="ECO:0000313" key="8">
    <source>
        <dbReference type="EMBL" id="GMM37034.1"/>
    </source>
</evidence>
<dbReference type="InterPro" id="IPR000304">
    <property type="entry name" value="Pyrroline-COOH_reductase"/>
</dbReference>
<dbReference type="NCBIfam" id="TIGR00112">
    <property type="entry name" value="proC"/>
    <property type="match status" value="1"/>
</dbReference>
<keyword evidence="9" id="KW-1185">Reference proteome</keyword>
<feature type="domain" description="Pyrroline-5-carboxylate reductase catalytic N-terminal" evidence="6">
    <location>
        <begin position="10"/>
        <end position="107"/>
    </location>
</feature>
<evidence type="ECO:0000259" key="6">
    <source>
        <dbReference type="Pfam" id="PF03807"/>
    </source>
</evidence>
<accession>A0AAV5QRG5</accession>
<sequence length="278" mass="29555">MPLSDNKYTVSILGCGTMGTAVLNSILSNEDTSIIPTKIITLTKSARSKEALKEKFGNKIHTDIDTKEAILQSEVVVLGLKPFLCESVLETLKDEIKGKLIISLAAGWTIEQLSSYSSKVARVMTNTPAKFGYGMAAIAVSDEVSANQHNELDTVNKLIGNVGKSIVIPESKMDSATSLIGSGPAFVLLMIESMIDSGIKMGFSYEESRKSVLQVIEGTCKMTEATGLHPAVLKTQVCTPGGTTINGLAKMEEKGVRSGIVQGIEEAKNVAASLGKKK</sequence>
<dbReference type="Gene3D" id="3.40.50.720">
    <property type="entry name" value="NAD(P)-binding Rossmann-like Domain"/>
    <property type="match status" value="1"/>
</dbReference>
<feature type="binding site" evidence="4">
    <location>
        <begin position="13"/>
        <end position="18"/>
    </location>
    <ligand>
        <name>NADP(+)</name>
        <dbReference type="ChEBI" id="CHEBI:58349"/>
    </ligand>
</feature>
<evidence type="ECO:0000256" key="2">
    <source>
        <dbReference type="ARBA" id="ARBA00022857"/>
    </source>
</evidence>
<dbReference type="Gene3D" id="1.10.3730.10">
    <property type="entry name" value="ProC C-terminal domain-like"/>
    <property type="match status" value="1"/>
</dbReference>
<dbReference type="InterPro" id="IPR008927">
    <property type="entry name" value="6-PGluconate_DH-like_C_sf"/>
</dbReference>
<gene>
    <name evidence="8" type="ORF">DASC09_043590</name>
</gene>
<dbReference type="InterPro" id="IPR029036">
    <property type="entry name" value="P5CR_dimer"/>
</dbReference>
<proteinExistence type="inferred from homology"/>
<dbReference type="Proteomes" id="UP001360560">
    <property type="component" value="Unassembled WGS sequence"/>
</dbReference>
<dbReference type="GO" id="GO:0055129">
    <property type="term" value="P:L-proline biosynthetic process"/>
    <property type="evidence" value="ECO:0007669"/>
    <property type="project" value="TreeGrafter"/>
</dbReference>
<dbReference type="SUPFAM" id="SSF48179">
    <property type="entry name" value="6-phosphogluconate dehydrogenase C-terminal domain-like"/>
    <property type="match status" value="1"/>
</dbReference>
<dbReference type="EC" id="1.5.1.2" evidence="5"/>
<dbReference type="EMBL" id="BTFZ01000011">
    <property type="protein sequence ID" value="GMM37034.1"/>
    <property type="molecule type" value="Genomic_DNA"/>
</dbReference>
<protein>
    <recommendedName>
        <fullName evidence="5">Pyrroline-5-carboxylate reductase</fullName>
        <ecNumber evidence="5">1.5.1.2</ecNumber>
    </recommendedName>
</protein>
<dbReference type="PIRSF" id="PIRSF000193">
    <property type="entry name" value="Pyrrol-5-carb_rd"/>
    <property type="match status" value="1"/>
</dbReference>
<dbReference type="Pfam" id="PF14748">
    <property type="entry name" value="P5CR_dimer"/>
    <property type="match status" value="1"/>
</dbReference>
<organism evidence="8 9">
    <name type="scientific">Saccharomycopsis crataegensis</name>
    <dbReference type="NCBI Taxonomy" id="43959"/>
    <lineage>
        <taxon>Eukaryota</taxon>
        <taxon>Fungi</taxon>
        <taxon>Dikarya</taxon>
        <taxon>Ascomycota</taxon>
        <taxon>Saccharomycotina</taxon>
        <taxon>Saccharomycetes</taxon>
        <taxon>Saccharomycopsidaceae</taxon>
        <taxon>Saccharomycopsis</taxon>
    </lineage>
</organism>